<reference evidence="1" key="1">
    <citation type="submission" date="2020-05" db="EMBL/GenBank/DDBJ databases">
        <authorList>
            <person name="Chiriac C."/>
            <person name="Salcher M."/>
            <person name="Ghai R."/>
            <person name="Kavagutti S V."/>
        </authorList>
    </citation>
    <scope>NUCLEOTIDE SEQUENCE</scope>
</reference>
<gene>
    <name evidence="1" type="ORF">UFOVP1254_45</name>
</gene>
<evidence type="ECO:0000313" key="1">
    <source>
        <dbReference type="EMBL" id="CAB4194408.1"/>
    </source>
</evidence>
<protein>
    <submittedName>
        <fullName evidence="1">Uncharacterized protein</fullName>
    </submittedName>
</protein>
<sequence>MKKKLTMTTSAPHELGLGSKISMDIPDKRWWRRFGTS</sequence>
<dbReference type="EMBL" id="LR797210">
    <property type="protein sequence ID" value="CAB4194408.1"/>
    <property type="molecule type" value="Genomic_DNA"/>
</dbReference>
<proteinExistence type="predicted"/>
<organism evidence="1">
    <name type="scientific">uncultured Caudovirales phage</name>
    <dbReference type="NCBI Taxonomy" id="2100421"/>
    <lineage>
        <taxon>Viruses</taxon>
        <taxon>Duplodnaviria</taxon>
        <taxon>Heunggongvirae</taxon>
        <taxon>Uroviricota</taxon>
        <taxon>Caudoviricetes</taxon>
        <taxon>Peduoviridae</taxon>
        <taxon>Maltschvirus</taxon>
        <taxon>Maltschvirus maltsch</taxon>
    </lineage>
</organism>
<name>A0A6J5RKY4_9CAUD</name>
<accession>A0A6J5RKY4</accession>